<evidence type="ECO:0000256" key="3">
    <source>
        <dbReference type="SAM" id="SignalP"/>
    </source>
</evidence>
<organism evidence="5 6">
    <name type="scientific">Cercospora berteroae</name>
    <dbReference type="NCBI Taxonomy" id="357750"/>
    <lineage>
        <taxon>Eukaryota</taxon>
        <taxon>Fungi</taxon>
        <taxon>Dikarya</taxon>
        <taxon>Ascomycota</taxon>
        <taxon>Pezizomycotina</taxon>
        <taxon>Dothideomycetes</taxon>
        <taxon>Dothideomycetidae</taxon>
        <taxon>Mycosphaerellales</taxon>
        <taxon>Mycosphaerellaceae</taxon>
        <taxon>Cercospora</taxon>
    </lineage>
</organism>
<feature type="domain" description="DUF7707" evidence="4">
    <location>
        <begin position="22"/>
        <end position="127"/>
    </location>
</feature>
<keyword evidence="6" id="KW-1185">Reference proteome</keyword>
<keyword evidence="2" id="KW-0812">Transmembrane</keyword>
<dbReference type="PANTHER" id="PTHR38118:SF2">
    <property type="entry name" value="CDP-ALCOHOL PHOSPHATIDYLTRANSFERASE PROTEIN"/>
    <property type="match status" value="1"/>
</dbReference>
<comment type="caution">
    <text evidence="5">The sequence shown here is derived from an EMBL/GenBank/DDBJ whole genome shotgun (WGS) entry which is preliminary data.</text>
</comment>
<feature type="compositionally biased region" description="Polar residues" evidence="1">
    <location>
        <begin position="126"/>
        <end position="155"/>
    </location>
</feature>
<proteinExistence type="predicted"/>
<dbReference type="InterPro" id="IPR056124">
    <property type="entry name" value="DUF7707"/>
</dbReference>
<sequence>MKTSTTAAVATSILLSGVRAQYTIDPQSVSNSTREFWCQQQITQCPLICLDQGSSTGTTEANECDSDALTYSCVCDTGLSPNVSEYSNTLPYSLCTEWGSQCVSNCNGDPTCASKCRSDHPCGAQNPTRQNTSTLTQSSTAAPSGTGSQSGSNAQVTTDSDGSTVTVYNGFGSSGQTTQNENGGVSNVRVWALGVGQTFGTLSLMGLATLGFAVLL</sequence>
<dbReference type="PANTHER" id="PTHR38118">
    <property type="entry name" value="ANCHORED CELL WALL PROTEIN 11-RELATED"/>
    <property type="match status" value="1"/>
</dbReference>
<feature type="region of interest" description="Disordered" evidence="1">
    <location>
        <begin position="126"/>
        <end position="161"/>
    </location>
</feature>
<evidence type="ECO:0000313" key="6">
    <source>
        <dbReference type="Proteomes" id="UP000237631"/>
    </source>
</evidence>
<name>A0A2S6BUU6_9PEZI</name>
<evidence type="ECO:0000313" key="5">
    <source>
        <dbReference type="EMBL" id="PPJ51231.1"/>
    </source>
</evidence>
<gene>
    <name evidence="5" type="ORF">CBER1_08048</name>
</gene>
<feature type="transmembrane region" description="Helical" evidence="2">
    <location>
        <begin position="190"/>
        <end position="215"/>
    </location>
</feature>
<evidence type="ECO:0000256" key="1">
    <source>
        <dbReference type="SAM" id="MobiDB-lite"/>
    </source>
</evidence>
<reference evidence="6" key="1">
    <citation type="journal article" date="2017" name="bioRxiv">
        <title>Conservation of a gene cluster reveals novel cercosporin biosynthetic mechanisms and extends production to the genus Colletotrichum.</title>
        <authorList>
            <person name="de Jonge R."/>
            <person name="Ebert M.K."/>
            <person name="Huitt-Roehl C.R."/>
            <person name="Pal P."/>
            <person name="Suttle J.C."/>
            <person name="Spanner R.E."/>
            <person name="Neubauer J.D."/>
            <person name="Jurick W.M.II."/>
            <person name="Stott K.A."/>
            <person name="Secor G.A."/>
            <person name="Thomma B.P.H.J."/>
            <person name="Van de Peer Y."/>
            <person name="Townsend C.A."/>
            <person name="Bolton M.D."/>
        </authorList>
    </citation>
    <scope>NUCLEOTIDE SEQUENCE [LARGE SCALE GENOMIC DNA]</scope>
    <source>
        <strain evidence="6">CBS538.71</strain>
    </source>
</reference>
<dbReference type="AlphaFoldDB" id="A0A2S6BUU6"/>
<feature type="chain" id="PRO_5015399720" description="DUF7707 domain-containing protein" evidence="3">
    <location>
        <begin position="21"/>
        <end position="216"/>
    </location>
</feature>
<keyword evidence="3" id="KW-0732">Signal</keyword>
<dbReference type="Pfam" id="PF24808">
    <property type="entry name" value="DUF7707"/>
    <property type="match status" value="1"/>
</dbReference>
<accession>A0A2S6BUU6</accession>
<evidence type="ECO:0000259" key="4">
    <source>
        <dbReference type="Pfam" id="PF24808"/>
    </source>
</evidence>
<dbReference type="Proteomes" id="UP000237631">
    <property type="component" value="Unassembled WGS sequence"/>
</dbReference>
<keyword evidence="2" id="KW-0472">Membrane</keyword>
<dbReference type="OrthoDB" id="2439692at2759"/>
<protein>
    <recommendedName>
        <fullName evidence="4">DUF7707 domain-containing protein</fullName>
    </recommendedName>
</protein>
<evidence type="ECO:0000256" key="2">
    <source>
        <dbReference type="SAM" id="Phobius"/>
    </source>
</evidence>
<feature type="signal peptide" evidence="3">
    <location>
        <begin position="1"/>
        <end position="20"/>
    </location>
</feature>
<keyword evidence="2" id="KW-1133">Transmembrane helix</keyword>
<dbReference type="EMBL" id="PNEN01001762">
    <property type="protein sequence ID" value="PPJ51231.1"/>
    <property type="molecule type" value="Genomic_DNA"/>
</dbReference>